<name>A0A8J6J8L6_9FIRM</name>
<sequence>MVPTYEQMGDWLEEIAGGFPDAFFLDLDGGIQLEEEALPDPDFPPGEMYIMGEYVHDMLGRYIVLYYGSFAALLPEEDEEGWKDEIFATVAHEFTHHLEETAGLHALDDKDAEFLRQALEEYGEEKK</sequence>
<dbReference type="InterPro" id="IPR038555">
    <property type="entry name" value="Zincin_1_sf"/>
</dbReference>
<comment type="caution">
    <text evidence="1">The sequence shown here is derived from an EMBL/GenBank/DDBJ whole genome shotgun (WGS) entry which is preliminary data.</text>
</comment>
<dbReference type="InterPro" id="IPR010428">
    <property type="entry name" value="Zincin_1"/>
</dbReference>
<keyword evidence="2" id="KW-1185">Reference proteome</keyword>
<dbReference type="Gene3D" id="3.30.2010.20">
    <property type="match status" value="1"/>
</dbReference>
<accession>A0A8J6J8L6</accession>
<dbReference type="SUPFAM" id="SSF55486">
    <property type="entry name" value="Metalloproteases ('zincins'), catalytic domain"/>
    <property type="match status" value="1"/>
</dbReference>
<evidence type="ECO:0000313" key="2">
    <source>
        <dbReference type="Proteomes" id="UP000628736"/>
    </source>
</evidence>
<dbReference type="Pfam" id="PF06262">
    <property type="entry name" value="Zincin_1"/>
    <property type="match status" value="1"/>
</dbReference>
<dbReference type="EMBL" id="JACOPO010000004">
    <property type="protein sequence ID" value="MBC5722786.1"/>
    <property type="molecule type" value="Genomic_DNA"/>
</dbReference>
<protein>
    <submittedName>
        <fullName evidence="1">Metallopeptidase family protein</fullName>
    </submittedName>
</protein>
<dbReference type="CDD" id="cd12953">
    <property type="entry name" value="MMP_TTHA0227"/>
    <property type="match status" value="1"/>
</dbReference>
<organism evidence="1 2">
    <name type="scientific">Flintibacter hominis</name>
    <dbReference type="NCBI Taxonomy" id="2763048"/>
    <lineage>
        <taxon>Bacteria</taxon>
        <taxon>Bacillati</taxon>
        <taxon>Bacillota</taxon>
        <taxon>Clostridia</taxon>
        <taxon>Eubacteriales</taxon>
        <taxon>Flintibacter</taxon>
    </lineage>
</organism>
<dbReference type="AlphaFoldDB" id="A0A8J6J8L6"/>
<reference evidence="1" key="1">
    <citation type="submission" date="2020-08" db="EMBL/GenBank/DDBJ databases">
        <title>Genome public.</title>
        <authorList>
            <person name="Liu C."/>
            <person name="Sun Q."/>
        </authorList>
    </citation>
    <scope>NUCLEOTIDE SEQUENCE</scope>
    <source>
        <strain evidence="1">NSJ-23</strain>
    </source>
</reference>
<dbReference type="Proteomes" id="UP000628736">
    <property type="component" value="Unassembled WGS sequence"/>
</dbReference>
<gene>
    <name evidence="1" type="ORF">H8S11_08180</name>
</gene>
<dbReference type="RefSeq" id="WP_147570831.1">
    <property type="nucleotide sequence ID" value="NZ_JACOPO010000004.1"/>
</dbReference>
<evidence type="ECO:0000313" key="1">
    <source>
        <dbReference type="EMBL" id="MBC5722786.1"/>
    </source>
</evidence>
<proteinExistence type="predicted"/>